<accession>A0A0P7J5X2</accession>
<evidence type="ECO:0008006" key="3">
    <source>
        <dbReference type="Google" id="ProtNLM"/>
    </source>
</evidence>
<dbReference type="OrthoDB" id="7839681at2"/>
<dbReference type="RefSeq" id="WP_055189928.1">
    <property type="nucleotide sequence ID" value="NZ_FPBS01000026.1"/>
</dbReference>
<evidence type="ECO:0000313" key="2">
    <source>
        <dbReference type="Proteomes" id="UP000050471"/>
    </source>
</evidence>
<reference evidence="1 2" key="1">
    <citation type="submission" date="2015-09" db="EMBL/GenBank/DDBJ databases">
        <title>Draft genome sequence of Aliiroseovarius crassostreae CV919-312TSm, the causative agent of Roseovarius Oyster Disease (formerly Juvenile Oyster Disease).</title>
        <authorList>
            <person name="Kessner L."/>
            <person name="Spinard E."/>
            <person name="Nelson D."/>
        </authorList>
    </citation>
    <scope>NUCLEOTIDE SEQUENCE [LARGE SCALE GENOMIC DNA]</scope>
    <source>
        <strain evidence="1 2">CV919-312</strain>
    </source>
</reference>
<dbReference type="InterPro" id="IPR011009">
    <property type="entry name" value="Kinase-like_dom_sf"/>
</dbReference>
<keyword evidence="2" id="KW-1185">Reference proteome</keyword>
<dbReference type="SUPFAM" id="SSF56112">
    <property type="entry name" value="Protein kinase-like (PK-like)"/>
    <property type="match status" value="1"/>
</dbReference>
<dbReference type="Proteomes" id="UP000050471">
    <property type="component" value="Unassembled WGS sequence"/>
</dbReference>
<dbReference type="STRING" id="154981.AKJ29_12780"/>
<name>A0A0P7J5X2_9RHOB</name>
<organism evidence="1 2">
    <name type="scientific">Aliiroseovarius crassostreae</name>
    <dbReference type="NCBI Taxonomy" id="154981"/>
    <lineage>
        <taxon>Bacteria</taxon>
        <taxon>Pseudomonadati</taxon>
        <taxon>Pseudomonadota</taxon>
        <taxon>Alphaproteobacteria</taxon>
        <taxon>Rhodobacterales</taxon>
        <taxon>Paracoccaceae</taxon>
        <taxon>Aliiroseovarius</taxon>
    </lineage>
</organism>
<dbReference type="AlphaFoldDB" id="A0A0P7J5X2"/>
<protein>
    <recommendedName>
        <fullName evidence="3">Serine/threonine protein phosphatase</fullName>
    </recommendedName>
</protein>
<dbReference type="EMBL" id="LKBA01000006">
    <property type="protein sequence ID" value="KPN63512.1"/>
    <property type="molecule type" value="Genomic_DNA"/>
</dbReference>
<sequence length="249" mass="28238">MKTHVHPFSNPLLNEDLDAFLADENARVQRLQRGDEVYWAKKCETLSLKWRLQKGDPAAAFKADLMGLRALRDAGISVPYVIAEGEDFLVMRDSGPALSGLLRHQKSTLEDRTRAMKAAGRELALLHGKGLSHGRPAIKDMCWDGHRLTLLDFERFSPRRNTPKGHMQDLIIWTHSCFAFTQKNLPEIDAGLAAYRDGDQAGIWDMAAKWARRHRWVDLATKPLQWGSRRGTREFKAIPLTLQAFGVSR</sequence>
<comment type="caution">
    <text evidence="1">The sequence shown here is derived from an EMBL/GenBank/DDBJ whole genome shotgun (WGS) entry which is preliminary data.</text>
</comment>
<evidence type="ECO:0000313" key="1">
    <source>
        <dbReference type="EMBL" id="KPN63512.1"/>
    </source>
</evidence>
<proteinExistence type="predicted"/>
<gene>
    <name evidence="1" type="ORF">AKJ29_12780</name>
</gene>